<proteinExistence type="predicted"/>
<feature type="region of interest" description="Disordered" evidence="1">
    <location>
        <begin position="319"/>
        <end position="444"/>
    </location>
</feature>
<evidence type="ECO:0000259" key="3">
    <source>
        <dbReference type="Pfam" id="PF08237"/>
    </source>
</evidence>
<feature type="compositionally biased region" description="Low complexity" evidence="1">
    <location>
        <begin position="389"/>
        <end position="398"/>
    </location>
</feature>
<dbReference type="KEGG" id="mpsc:MPSYJ_01280"/>
<keyword evidence="2" id="KW-0812">Transmembrane</keyword>
<dbReference type="Gene3D" id="3.40.50.1820">
    <property type="entry name" value="alpha/beta hydrolase"/>
    <property type="match status" value="1"/>
</dbReference>
<reference evidence="4 5" key="1">
    <citation type="journal article" date="2019" name="Emerg. Microbes Infect.">
        <title>Comprehensive subspecies identification of 175 nontuberculous mycobacteria species based on 7547 genomic profiles.</title>
        <authorList>
            <person name="Matsumoto Y."/>
            <person name="Kinjo T."/>
            <person name="Motooka D."/>
            <person name="Nabeya D."/>
            <person name="Jung N."/>
            <person name="Uechi K."/>
            <person name="Horii T."/>
            <person name="Iida T."/>
            <person name="Fujita J."/>
            <person name="Nakamura S."/>
        </authorList>
    </citation>
    <scope>NUCLEOTIDE SEQUENCE [LARGE SCALE GENOMIC DNA]</scope>
    <source>
        <strain evidence="4 5">JCM 13323</strain>
    </source>
</reference>
<feature type="domain" description="PE-PPE" evidence="3">
    <location>
        <begin position="100"/>
        <end position="313"/>
    </location>
</feature>
<keyword evidence="5" id="KW-1185">Reference proteome</keyword>
<feature type="region of interest" description="Disordered" evidence="1">
    <location>
        <begin position="1"/>
        <end position="25"/>
    </location>
</feature>
<keyword evidence="2" id="KW-0472">Membrane</keyword>
<feature type="compositionally biased region" description="Basic residues" evidence="1">
    <location>
        <begin position="1"/>
        <end position="16"/>
    </location>
</feature>
<dbReference type="RefSeq" id="WP_163719827.1">
    <property type="nucleotide sequence ID" value="NZ_AP022574.1"/>
</dbReference>
<feature type="compositionally biased region" description="Low complexity" evidence="1">
    <location>
        <begin position="433"/>
        <end position="444"/>
    </location>
</feature>
<sequence>MGNRRARTQGRHRAHKPGSGTRGVRGAKAAVSAIGMAGVAVVGAALLGTAPTMSVSPQLLATLHYLRGTNIGYQPTQQEYEDFIGVVVNGTAAPEPDLPYQKVDYNAGFRPFSHGGFKDLTFDDSVAQGVTNLEAAQPAPGDIIFGFSQGAVVASQYKADHTGNTYILVANPSRPNGGILERFEGLHIPFLDITFSGATPDNGDYTIDVARQYDGWADFPTYLWNPVAIANAVAGMALVHGNTQFALTEADLEAARNSGDSDYYQFDAGSNTAYYVVKTYPIPLLIPLDPFLPDSVIAALDAPLRKFIETAYDRSDYSKPTRATLFPRSEAPAVVESIDDQSEPAEQQQRTTIDPEPHATEDPADKRATWHTRKQLREEIAEEPTGDISDASDSPTTTADDDSESLHTTVDPRVNGTPTKDVDPAPSEPSEHSAGGSADDGAAA</sequence>
<dbReference type="AlphaFoldDB" id="A0A7I7M449"/>
<dbReference type="SUPFAM" id="SSF53474">
    <property type="entry name" value="alpha/beta-Hydrolases"/>
    <property type="match status" value="1"/>
</dbReference>
<dbReference type="EMBL" id="AP022574">
    <property type="protein sequence ID" value="BBX66667.1"/>
    <property type="molecule type" value="Genomic_DNA"/>
</dbReference>
<feature type="transmembrane region" description="Helical" evidence="2">
    <location>
        <begin position="29"/>
        <end position="50"/>
    </location>
</feature>
<evidence type="ECO:0000313" key="5">
    <source>
        <dbReference type="Proteomes" id="UP000466514"/>
    </source>
</evidence>
<accession>A0A7I7M449</accession>
<protein>
    <recommendedName>
        <fullName evidence="3">PE-PPE domain-containing protein</fullName>
    </recommendedName>
</protein>
<gene>
    <name evidence="4" type="ORF">MPSYJ_01280</name>
</gene>
<dbReference type="InterPro" id="IPR029058">
    <property type="entry name" value="AB_hydrolase_fold"/>
</dbReference>
<organism evidence="4 5">
    <name type="scientific">Mycolicibacterium psychrotolerans</name>
    <dbReference type="NCBI Taxonomy" id="216929"/>
    <lineage>
        <taxon>Bacteria</taxon>
        <taxon>Bacillati</taxon>
        <taxon>Actinomycetota</taxon>
        <taxon>Actinomycetes</taxon>
        <taxon>Mycobacteriales</taxon>
        <taxon>Mycobacteriaceae</taxon>
        <taxon>Mycolicibacterium</taxon>
    </lineage>
</organism>
<name>A0A7I7M449_9MYCO</name>
<evidence type="ECO:0000313" key="4">
    <source>
        <dbReference type="EMBL" id="BBX66667.1"/>
    </source>
</evidence>
<dbReference type="Pfam" id="PF08237">
    <property type="entry name" value="PE-PPE"/>
    <property type="match status" value="1"/>
</dbReference>
<keyword evidence="2" id="KW-1133">Transmembrane helix</keyword>
<evidence type="ECO:0000256" key="2">
    <source>
        <dbReference type="SAM" id="Phobius"/>
    </source>
</evidence>
<dbReference type="InterPro" id="IPR013228">
    <property type="entry name" value="PE-PPE_C"/>
</dbReference>
<feature type="compositionally biased region" description="Basic and acidic residues" evidence="1">
    <location>
        <begin position="353"/>
        <end position="368"/>
    </location>
</feature>
<evidence type="ECO:0000256" key="1">
    <source>
        <dbReference type="SAM" id="MobiDB-lite"/>
    </source>
</evidence>
<dbReference type="Proteomes" id="UP000466514">
    <property type="component" value="Chromosome"/>
</dbReference>